<evidence type="ECO:0000313" key="3">
    <source>
        <dbReference type="Proteomes" id="UP000261828"/>
    </source>
</evidence>
<keyword evidence="1" id="KW-1133">Transmembrane helix</keyword>
<keyword evidence="1" id="KW-0812">Transmembrane</keyword>
<feature type="transmembrane region" description="Helical" evidence="1">
    <location>
        <begin position="12"/>
        <end position="31"/>
    </location>
</feature>
<dbReference type="AlphaFoldDB" id="A0A371JPF1"/>
<evidence type="ECO:0000256" key="1">
    <source>
        <dbReference type="SAM" id="Phobius"/>
    </source>
</evidence>
<comment type="caution">
    <text evidence="2">The sequence shown here is derived from an EMBL/GenBank/DDBJ whole genome shotgun (WGS) entry which is preliminary data.</text>
</comment>
<protein>
    <submittedName>
        <fullName evidence="2">Uncharacterized protein</fullName>
    </submittedName>
</protein>
<proteinExistence type="predicted"/>
<accession>A0A371JPF1</accession>
<dbReference type="Proteomes" id="UP000261828">
    <property type="component" value="Unassembled WGS sequence"/>
</dbReference>
<sequence>MILYFFNRKVYFLFYALTLIIGLIGFLDFYITTYKVGFSGIGINPIFLALLILFFALSKDWMDKYLPEKEGSYERSLNENLIKSFESKFKDKTIFELKEIAGENSKFTDEAKKAAKRILKNKNVG</sequence>
<organism evidence="2 3">
    <name type="scientific">Flagellimonas nanhaiensis</name>
    <dbReference type="NCBI Taxonomy" id="2292706"/>
    <lineage>
        <taxon>Bacteria</taxon>
        <taxon>Pseudomonadati</taxon>
        <taxon>Bacteroidota</taxon>
        <taxon>Flavobacteriia</taxon>
        <taxon>Flavobacteriales</taxon>
        <taxon>Flavobacteriaceae</taxon>
        <taxon>Flagellimonas</taxon>
    </lineage>
</organism>
<reference evidence="2 3" key="1">
    <citation type="submission" date="2018-08" db="EMBL/GenBank/DDBJ databases">
        <title>Muricauda nanhaiensis sp. nov., isolated from seawater of the South China Sea.</title>
        <authorList>
            <person name="Dang Y."/>
        </authorList>
    </citation>
    <scope>NUCLEOTIDE SEQUENCE [LARGE SCALE GENOMIC DNA]</scope>
    <source>
        <strain evidence="2 3">SM1704</strain>
    </source>
</reference>
<feature type="transmembrane region" description="Helical" evidence="1">
    <location>
        <begin position="37"/>
        <end position="57"/>
    </location>
</feature>
<keyword evidence="3" id="KW-1185">Reference proteome</keyword>
<name>A0A371JPF1_9FLAO</name>
<evidence type="ECO:0000313" key="2">
    <source>
        <dbReference type="EMBL" id="RDY59392.1"/>
    </source>
</evidence>
<dbReference type="EMBL" id="QTJX01000002">
    <property type="protein sequence ID" value="RDY59392.1"/>
    <property type="molecule type" value="Genomic_DNA"/>
</dbReference>
<gene>
    <name evidence="2" type="ORF">DX873_08370</name>
</gene>
<dbReference type="OrthoDB" id="1179786at2"/>
<keyword evidence="1" id="KW-0472">Membrane</keyword>